<dbReference type="Gene3D" id="3.40.50.300">
    <property type="entry name" value="P-loop containing nucleotide triphosphate hydrolases"/>
    <property type="match status" value="2"/>
</dbReference>
<dbReference type="PANTHER" id="PTHR10492">
    <property type="match status" value="1"/>
</dbReference>
<dbReference type="AlphaFoldDB" id="A0A4S3J127"/>
<keyword evidence="1" id="KW-0547">Nucleotide-binding</keyword>
<accession>A0A4S3J127</accession>
<comment type="similarity">
    <text evidence="1">Belongs to the helicase family.</text>
</comment>
<dbReference type="GO" id="GO:0006281">
    <property type="term" value="P:DNA repair"/>
    <property type="evidence" value="ECO:0007669"/>
    <property type="project" value="UniProtKB-KW"/>
</dbReference>
<comment type="cofactor">
    <cofactor evidence="1">
        <name>Mg(2+)</name>
        <dbReference type="ChEBI" id="CHEBI:18420"/>
    </cofactor>
</comment>
<dbReference type="InterPro" id="IPR027417">
    <property type="entry name" value="P-loop_NTPase"/>
</dbReference>
<comment type="catalytic activity">
    <reaction evidence="1">
        <text>ATP + H2O = ADP + phosphate + H(+)</text>
        <dbReference type="Rhea" id="RHEA:13065"/>
        <dbReference type="ChEBI" id="CHEBI:15377"/>
        <dbReference type="ChEBI" id="CHEBI:15378"/>
        <dbReference type="ChEBI" id="CHEBI:30616"/>
        <dbReference type="ChEBI" id="CHEBI:43474"/>
        <dbReference type="ChEBI" id="CHEBI:456216"/>
        <dbReference type="EC" id="5.6.2.3"/>
    </reaction>
</comment>
<dbReference type="PANTHER" id="PTHR10492:SF57">
    <property type="entry name" value="ATP-DEPENDENT DNA HELICASE"/>
    <property type="match status" value="1"/>
</dbReference>
<feature type="domain" description="DNA helicase Pif1-like DEAD-box helicase" evidence="2">
    <location>
        <begin position="220"/>
        <end position="285"/>
    </location>
</feature>
<keyword evidence="1" id="KW-0234">DNA repair</keyword>
<gene>
    <name evidence="3" type="ORF">EYZ11_012938</name>
</gene>
<keyword evidence="1" id="KW-0347">Helicase</keyword>
<evidence type="ECO:0000256" key="1">
    <source>
        <dbReference type="RuleBase" id="RU363044"/>
    </source>
</evidence>
<comment type="caution">
    <text evidence="3">The sequence shown here is derived from an EMBL/GenBank/DDBJ whole genome shotgun (WGS) entry which is preliminary data.</text>
</comment>
<keyword evidence="1" id="KW-0067">ATP-binding</keyword>
<organism evidence="3 4">
    <name type="scientific">Aspergillus tanneri</name>
    <dbReference type="NCBI Taxonomy" id="1220188"/>
    <lineage>
        <taxon>Eukaryota</taxon>
        <taxon>Fungi</taxon>
        <taxon>Dikarya</taxon>
        <taxon>Ascomycota</taxon>
        <taxon>Pezizomycotina</taxon>
        <taxon>Eurotiomycetes</taxon>
        <taxon>Eurotiomycetidae</taxon>
        <taxon>Eurotiales</taxon>
        <taxon>Aspergillaceae</taxon>
        <taxon>Aspergillus</taxon>
        <taxon>Aspergillus subgen. Circumdati</taxon>
    </lineage>
</organism>
<keyword evidence="1" id="KW-0378">Hydrolase</keyword>
<dbReference type="SUPFAM" id="SSF52540">
    <property type="entry name" value="P-loop containing nucleoside triphosphate hydrolases"/>
    <property type="match status" value="1"/>
</dbReference>
<keyword evidence="1" id="KW-0227">DNA damage</keyword>
<keyword evidence="1" id="KW-0233">DNA recombination</keyword>
<sequence length="293" mass="32570">MVSRGIYTPICLGISLGLPGTSCGGRGSEVFQLVESIIAVLGMIATFEEAKVFQVGRSLRNLFAVALVFGGVTDPLALWERFRNDICDDLSRAISCIKEPPDVTDPHFDYGLFLLARILREQGTGLKEHGLPDPQGSWARWAANDTDAFPHLAVEEDYITGAELVSQLNEDQRQCFNKVVTAVMDNSAASFFLHGPGGTGKTFLYRALYYYLRSAGRTVTDLARRLREVDLFIWDEVPMQHRNAFEAVDRLLKDIRKDERLFGGIPILMGGDFAQTLPVVPKSPRICVCRLQV</sequence>
<dbReference type="Pfam" id="PF05970">
    <property type="entry name" value="PIF1"/>
    <property type="match status" value="1"/>
</dbReference>
<dbReference type="EMBL" id="SOSA01001110">
    <property type="protein sequence ID" value="THC87617.1"/>
    <property type="molecule type" value="Genomic_DNA"/>
</dbReference>
<name>A0A4S3J127_9EURO</name>
<dbReference type="VEuPathDB" id="FungiDB:EYZ11_012938"/>
<evidence type="ECO:0000259" key="2">
    <source>
        <dbReference type="Pfam" id="PF05970"/>
    </source>
</evidence>
<dbReference type="GO" id="GO:0006310">
    <property type="term" value="P:DNA recombination"/>
    <property type="evidence" value="ECO:0007669"/>
    <property type="project" value="UniProtKB-KW"/>
</dbReference>
<dbReference type="GO" id="GO:0000723">
    <property type="term" value="P:telomere maintenance"/>
    <property type="evidence" value="ECO:0007669"/>
    <property type="project" value="InterPro"/>
</dbReference>
<dbReference type="GO" id="GO:0043139">
    <property type="term" value="F:5'-3' DNA helicase activity"/>
    <property type="evidence" value="ECO:0007669"/>
    <property type="project" value="UniProtKB-EC"/>
</dbReference>
<reference evidence="3 4" key="1">
    <citation type="submission" date="2019-03" db="EMBL/GenBank/DDBJ databases">
        <title>The genome sequence of a newly discovered highly antifungal drug resistant Aspergillus species, Aspergillus tanneri NIH 1004.</title>
        <authorList>
            <person name="Mounaud S."/>
            <person name="Singh I."/>
            <person name="Joardar V."/>
            <person name="Pakala S."/>
            <person name="Pakala S."/>
            <person name="Venepally P."/>
            <person name="Hoover J."/>
            <person name="Nierman W."/>
            <person name="Chung J."/>
            <person name="Losada L."/>
        </authorList>
    </citation>
    <scope>NUCLEOTIDE SEQUENCE [LARGE SCALE GENOMIC DNA]</scope>
    <source>
        <strain evidence="3 4">NIH1004</strain>
    </source>
</reference>
<dbReference type="EC" id="5.6.2.3" evidence="1"/>
<proteinExistence type="inferred from homology"/>
<evidence type="ECO:0000313" key="3">
    <source>
        <dbReference type="EMBL" id="THC87617.1"/>
    </source>
</evidence>
<protein>
    <recommendedName>
        <fullName evidence="1">ATP-dependent DNA helicase</fullName>
        <ecNumber evidence="1">5.6.2.3</ecNumber>
    </recommendedName>
</protein>
<dbReference type="GO" id="GO:0016887">
    <property type="term" value="F:ATP hydrolysis activity"/>
    <property type="evidence" value="ECO:0007669"/>
    <property type="project" value="RHEA"/>
</dbReference>
<keyword evidence="4" id="KW-1185">Reference proteome</keyword>
<dbReference type="InterPro" id="IPR010285">
    <property type="entry name" value="DNA_helicase_pif1-like_DEAD"/>
</dbReference>
<evidence type="ECO:0000313" key="4">
    <source>
        <dbReference type="Proteomes" id="UP000308092"/>
    </source>
</evidence>
<dbReference type="STRING" id="1220188.A0A4S3J127"/>
<dbReference type="Proteomes" id="UP000308092">
    <property type="component" value="Unassembled WGS sequence"/>
</dbReference>
<dbReference type="GO" id="GO:0005524">
    <property type="term" value="F:ATP binding"/>
    <property type="evidence" value="ECO:0007669"/>
    <property type="project" value="UniProtKB-KW"/>
</dbReference>